<evidence type="ECO:0000313" key="4">
    <source>
        <dbReference type="Proteomes" id="UP000321479"/>
    </source>
</evidence>
<dbReference type="Gene3D" id="1.20.1260.10">
    <property type="match status" value="1"/>
</dbReference>
<keyword evidence="4" id="KW-1185">Reference proteome</keyword>
<protein>
    <submittedName>
        <fullName evidence="3">DUF4142 domain-containing protein</fullName>
    </submittedName>
</protein>
<name>A0A5B8UR97_9SPHI</name>
<dbReference type="EMBL" id="CP042436">
    <property type="protein sequence ID" value="QEC61368.1"/>
    <property type="molecule type" value="Genomic_DNA"/>
</dbReference>
<dbReference type="InterPro" id="IPR012347">
    <property type="entry name" value="Ferritin-like"/>
</dbReference>
<dbReference type="PANTHER" id="PTHR38593">
    <property type="entry name" value="BLR2558 PROTEIN"/>
    <property type="match status" value="1"/>
</dbReference>
<gene>
    <name evidence="3" type="ORF">FRZ54_01815</name>
</gene>
<dbReference type="PANTHER" id="PTHR38593:SF1">
    <property type="entry name" value="BLR2558 PROTEIN"/>
    <property type="match status" value="1"/>
</dbReference>
<keyword evidence="1" id="KW-0732">Signal</keyword>
<dbReference type="RefSeq" id="WP_147029946.1">
    <property type="nucleotide sequence ID" value="NZ_CP042436.1"/>
</dbReference>
<proteinExistence type="predicted"/>
<dbReference type="Pfam" id="PF13628">
    <property type="entry name" value="DUF4142"/>
    <property type="match status" value="1"/>
</dbReference>
<reference evidence="3 4" key="1">
    <citation type="journal article" date="2017" name="Curr. Microbiol.">
        <title>Mucilaginibacter ginsenosidivorans sp. nov., Isolated from Soil of Ginseng Field.</title>
        <authorList>
            <person name="Kim M.M."/>
            <person name="Siddiqi M.Z."/>
            <person name="Im W.T."/>
        </authorList>
    </citation>
    <scope>NUCLEOTIDE SEQUENCE [LARGE SCALE GENOMIC DNA]</scope>
    <source>
        <strain evidence="3 4">Gsoil 3017</strain>
    </source>
</reference>
<dbReference type="AlphaFoldDB" id="A0A5B8UR97"/>
<dbReference type="PROSITE" id="PS51257">
    <property type="entry name" value="PROKAR_LIPOPROTEIN"/>
    <property type="match status" value="1"/>
</dbReference>
<organism evidence="3 4">
    <name type="scientific">Mucilaginibacter ginsenosidivorans</name>
    <dbReference type="NCBI Taxonomy" id="398053"/>
    <lineage>
        <taxon>Bacteria</taxon>
        <taxon>Pseudomonadati</taxon>
        <taxon>Bacteroidota</taxon>
        <taxon>Sphingobacteriia</taxon>
        <taxon>Sphingobacteriales</taxon>
        <taxon>Sphingobacteriaceae</taxon>
        <taxon>Mucilaginibacter</taxon>
    </lineage>
</organism>
<accession>A0A5B8UR97</accession>
<evidence type="ECO:0000313" key="3">
    <source>
        <dbReference type="EMBL" id="QEC61368.1"/>
    </source>
</evidence>
<evidence type="ECO:0000256" key="1">
    <source>
        <dbReference type="SAM" id="SignalP"/>
    </source>
</evidence>
<dbReference type="Proteomes" id="UP000321479">
    <property type="component" value="Chromosome"/>
</dbReference>
<dbReference type="OrthoDB" id="883203at2"/>
<dbReference type="KEGG" id="mgin:FRZ54_01815"/>
<evidence type="ECO:0000259" key="2">
    <source>
        <dbReference type="Pfam" id="PF13628"/>
    </source>
</evidence>
<feature type="signal peptide" evidence="1">
    <location>
        <begin position="1"/>
        <end position="19"/>
    </location>
</feature>
<feature type="chain" id="PRO_5022868569" evidence="1">
    <location>
        <begin position="20"/>
        <end position="195"/>
    </location>
</feature>
<feature type="domain" description="DUF4142" evidence="2">
    <location>
        <begin position="55"/>
        <end position="190"/>
    </location>
</feature>
<sequence length="195" mass="20634">MKRLSLIMMVVFTAFAFQACQNKAKDSTDSADSANMTKDTSTNAAATGGIAVDENDAKFVTTAANDGMTEVTLGKVAEQKAANSRVKGFADMMVTDHTKAGEALAALAKTKNITLPAAPNADSQKAIDDLSKKSGKDFDKAYVDAMVDGHEKAVKLFTDASENCKDADLKAFATNTLPTLKMHLDSIKAIKASMK</sequence>
<dbReference type="InterPro" id="IPR025419">
    <property type="entry name" value="DUF4142"/>
</dbReference>